<sequence length="370" mass="41443">MPKPSLIITTVNDFFSIHGARETFAEVKNSYSALGKGDNIEMVEDMGRHESTKLNRMAMYSFFQKHLSLPGDSTDVEIEPFHVEELWSTTTGQVSSSLKGKTVYALNQMYGSRKSISESSVSEHLSRLSGIKLDRNLTSAVFTGKIAKNRIEVEKYFLENSKGDYVLPVYVASKSDSNANKVLLWLHPKGKEIIFESIITRELMNQGYTVVSADLPGIGELNNLEFVGDGIIQQVSFNYLFGANLIGKSIVGIQAESIDLLVQFIHGDPRNKNRKLHALIEHSTSSSFLHYISLRNPFNKSVVANRYVSGPSSITQEYFDPEEAFYSVPGSLPYYNLLSLVALHPKDILKVVNHPLLDTEVKQLMDFLIH</sequence>
<dbReference type="Gene3D" id="3.40.50.1820">
    <property type="entry name" value="alpha/beta hydrolase"/>
    <property type="match status" value="2"/>
</dbReference>
<evidence type="ECO:0000313" key="2">
    <source>
        <dbReference type="Proteomes" id="UP000634668"/>
    </source>
</evidence>
<name>A0A918IP41_9FLAO</name>
<proteinExistence type="predicted"/>
<reference evidence="1" key="2">
    <citation type="submission" date="2020-09" db="EMBL/GenBank/DDBJ databases">
        <authorList>
            <person name="Sun Q."/>
            <person name="Kim S."/>
        </authorList>
    </citation>
    <scope>NUCLEOTIDE SEQUENCE</scope>
    <source>
        <strain evidence="1">KCTC 12113</strain>
    </source>
</reference>
<evidence type="ECO:0000313" key="1">
    <source>
        <dbReference type="EMBL" id="GGW24452.1"/>
    </source>
</evidence>
<organism evidence="1 2">
    <name type="scientific">Arenibacter certesii</name>
    <dbReference type="NCBI Taxonomy" id="228955"/>
    <lineage>
        <taxon>Bacteria</taxon>
        <taxon>Pseudomonadati</taxon>
        <taxon>Bacteroidota</taxon>
        <taxon>Flavobacteriia</taxon>
        <taxon>Flavobacteriales</taxon>
        <taxon>Flavobacteriaceae</taxon>
        <taxon>Arenibacter</taxon>
    </lineage>
</organism>
<comment type="caution">
    <text evidence="1">The sequence shown here is derived from an EMBL/GenBank/DDBJ whole genome shotgun (WGS) entry which is preliminary data.</text>
</comment>
<dbReference type="EMBL" id="BMWP01000003">
    <property type="protein sequence ID" value="GGW24452.1"/>
    <property type="molecule type" value="Genomic_DNA"/>
</dbReference>
<reference evidence="1" key="1">
    <citation type="journal article" date="2014" name="Int. J. Syst. Evol. Microbiol.">
        <title>Complete genome sequence of Corynebacterium casei LMG S-19264T (=DSM 44701T), isolated from a smear-ripened cheese.</title>
        <authorList>
            <consortium name="US DOE Joint Genome Institute (JGI-PGF)"/>
            <person name="Walter F."/>
            <person name="Albersmeier A."/>
            <person name="Kalinowski J."/>
            <person name="Ruckert C."/>
        </authorList>
    </citation>
    <scope>NUCLEOTIDE SEQUENCE</scope>
    <source>
        <strain evidence="1">KCTC 12113</strain>
    </source>
</reference>
<keyword evidence="2" id="KW-1185">Reference proteome</keyword>
<dbReference type="RefSeq" id="WP_051315465.1">
    <property type="nucleotide sequence ID" value="NZ_BMWP01000003.1"/>
</dbReference>
<dbReference type="Proteomes" id="UP000634668">
    <property type="component" value="Unassembled WGS sequence"/>
</dbReference>
<evidence type="ECO:0008006" key="3">
    <source>
        <dbReference type="Google" id="ProtNLM"/>
    </source>
</evidence>
<dbReference type="AlphaFoldDB" id="A0A918IP41"/>
<protein>
    <recommendedName>
        <fullName evidence="3">Alpha/beta hydrolase</fullName>
    </recommendedName>
</protein>
<gene>
    <name evidence="1" type="ORF">GCM10007383_06160</name>
</gene>
<accession>A0A918IP41</accession>
<dbReference type="InterPro" id="IPR029058">
    <property type="entry name" value="AB_hydrolase_fold"/>
</dbReference>